<dbReference type="Gene3D" id="3.30.420.610">
    <property type="entry name" value="LOTUS domain-like"/>
    <property type="match status" value="1"/>
</dbReference>
<evidence type="ECO:0000313" key="3">
    <source>
        <dbReference type="EMBL" id="KAK3907746.1"/>
    </source>
</evidence>
<evidence type="ECO:0000313" key="4">
    <source>
        <dbReference type="Proteomes" id="UP001219518"/>
    </source>
</evidence>
<dbReference type="InterPro" id="IPR041966">
    <property type="entry name" value="LOTUS-like"/>
</dbReference>
<feature type="compositionally biased region" description="Low complexity" evidence="1">
    <location>
        <begin position="285"/>
        <end position="299"/>
    </location>
</feature>
<dbReference type="InterPro" id="IPR025605">
    <property type="entry name" value="OST-HTH/LOTUS_dom"/>
</dbReference>
<feature type="region of interest" description="Disordered" evidence="1">
    <location>
        <begin position="332"/>
        <end position="377"/>
    </location>
</feature>
<dbReference type="Pfam" id="PF12872">
    <property type="entry name" value="OST-HTH"/>
    <property type="match status" value="1"/>
</dbReference>
<dbReference type="Proteomes" id="UP001219518">
    <property type="component" value="Unassembled WGS sequence"/>
</dbReference>
<dbReference type="Pfam" id="PF17182">
    <property type="entry name" value="OSK"/>
    <property type="match status" value="1"/>
</dbReference>
<organism evidence="3 4">
    <name type="scientific">Frankliniella fusca</name>
    <dbReference type="NCBI Taxonomy" id="407009"/>
    <lineage>
        <taxon>Eukaryota</taxon>
        <taxon>Metazoa</taxon>
        <taxon>Ecdysozoa</taxon>
        <taxon>Arthropoda</taxon>
        <taxon>Hexapoda</taxon>
        <taxon>Insecta</taxon>
        <taxon>Pterygota</taxon>
        <taxon>Neoptera</taxon>
        <taxon>Paraneoptera</taxon>
        <taxon>Thysanoptera</taxon>
        <taxon>Terebrantia</taxon>
        <taxon>Thripoidea</taxon>
        <taxon>Thripidae</taxon>
        <taxon>Frankliniella</taxon>
    </lineage>
</organism>
<dbReference type="InterPro" id="IPR033447">
    <property type="entry name" value="OSK"/>
</dbReference>
<sequence>MDGLQDEFAIIKSFIAITKGGLGTVQLMKEYRQEMGSPLNFRKYGFPDLLSMLSACPEIKVYQTPNGPMCQVVDEKISHITSLVNRTRPAKKRPKKSNYFNRQRRPSYCTTARSLNSPQRDLRYKSGGTSSPHRPGNFRPIHYGHSSKSYQDTYQSNSQRSYVQNQERERNNLKISAQPTNSLNSGSKVVKDNQSGKNHLFLKGQSVNKQDPRTNSHQPESSSSSTKSQSSWSSDPSIGEKAIYHSKTPVGPNNASSDSDWSSDSDSNQEPARAVQSSIKQLRPSITVQSNTVSSSSRSKAPNKKKAYHSQERACSFGARDVRYLSESKNSIVHSQNTEKAQTSLDQQQTGSSIHQQPSTSSLHLQPSTGLPQSSSKVVGCVTGTKPKSVAYAGNRYIKTSTQAEEQICRQPSPDSDEAITVGNSPSKRVTSATLRNGVQTILVKVPNRNNARSEVVERSVLNTCEPRFGGFQFIGDFLLTRVAEVCLPSTIHKEGNISYCGLCRDDLTISECEEAIMREGTSGKVVLMIGMTDIMQGSSLEEMKRDTRSLLERLKYNSVLLITLPVPPSFVRSGNERKLMVLEMFNKWLLNFNQNQTCCIDIDSHLYSDPPFFERVPYLNVEIFSEEGAWIVMDAIVSALR</sequence>
<reference evidence="3" key="2">
    <citation type="journal article" date="2023" name="BMC Genomics">
        <title>Pest status, molecular evolution, and epigenetic factors derived from the genome assembly of Frankliniella fusca, a thysanopteran phytovirus vector.</title>
        <authorList>
            <person name="Catto M.A."/>
            <person name="Labadie P.E."/>
            <person name="Jacobson A.L."/>
            <person name="Kennedy G.G."/>
            <person name="Srinivasan R."/>
            <person name="Hunt B.G."/>
        </authorList>
    </citation>
    <scope>NUCLEOTIDE SEQUENCE</scope>
    <source>
        <strain evidence="3">PL_HMW_Pooled</strain>
    </source>
</reference>
<feature type="domain" description="HTH OST-type" evidence="2">
    <location>
        <begin position="3"/>
        <end position="76"/>
    </location>
</feature>
<feature type="compositionally biased region" description="Polar residues" evidence="1">
    <location>
        <begin position="205"/>
        <end position="220"/>
    </location>
</feature>
<protein>
    <submittedName>
        <fullName evidence="3">Tudor domain-containing protein 5</fullName>
    </submittedName>
</protein>
<name>A0AAE1L5J3_9NEOP</name>
<dbReference type="InterPro" id="IPR036514">
    <property type="entry name" value="SGNH_hydro_sf"/>
</dbReference>
<feature type="compositionally biased region" description="Low complexity" evidence="1">
    <location>
        <begin position="256"/>
        <end position="266"/>
    </location>
</feature>
<dbReference type="SUPFAM" id="SSF52266">
    <property type="entry name" value="SGNH hydrolase"/>
    <property type="match status" value="1"/>
</dbReference>
<feature type="compositionally biased region" description="Polar residues" evidence="1">
    <location>
        <begin position="108"/>
        <end position="119"/>
    </location>
</feature>
<feature type="region of interest" description="Disordered" evidence="1">
    <location>
        <begin position="85"/>
        <end position="313"/>
    </location>
</feature>
<proteinExistence type="predicted"/>
<evidence type="ECO:0000259" key="2">
    <source>
        <dbReference type="PROSITE" id="PS51644"/>
    </source>
</evidence>
<comment type="caution">
    <text evidence="3">The sequence shown here is derived from an EMBL/GenBank/DDBJ whole genome shotgun (WGS) entry which is preliminary data.</text>
</comment>
<feature type="compositionally biased region" description="Polar residues" evidence="1">
    <location>
        <begin position="146"/>
        <end position="165"/>
    </location>
</feature>
<feature type="compositionally biased region" description="Polar residues" evidence="1">
    <location>
        <begin position="173"/>
        <end position="197"/>
    </location>
</feature>
<gene>
    <name evidence="3" type="ORF">KUF71_018382</name>
</gene>
<accession>A0AAE1L5J3</accession>
<dbReference type="AlphaFoldDB" id="A0AAE1L5J3"/>
<keyword evidence="4" id="KW-1185">Reference proteome</keyword>
<feature type="compositionally biased region" description="Low complexity" evidence="1">
    <location>
        <begin position="221"/>
        <end position="237"/>
    </location>
</feature>
<dbReference type="EMBL" id="JAHWGI010000017">
    <property type="protein sequence ID" value="KAK3907746.1"/>
    <property type="molecule type" value="Genomic_DNA"/>
</dbReference>
<reference evidence="3" key="1">
    <citation type="submission" date="2021-07" db="EMBL/GenBank/DDBJ databases">
        <authorList>
            <person name="Catto M.A."/>
            <person name="Jacobson A."/>
            <person name="Kennedy G."/>
            <person name="Labadie P."/>
            <person name="Hunt B.G."/>
            <person name="Srinivasan R."/>
        </authorList>
    </citation>
    <scope>NUCLEOTIDE SEQUENCE</scope>
    <source>
        <strain evidence="3">PL_HMW_Pooled</strain>
        <tissue evidence="3">Head</tissue>
    </source>
</reference>
<evidence type="ECO:0000256" key="1">
    <source>
        <dbReference type="SAM" id="MobiDB-lite"/>
    </source>
</evidence>
<dbReference type="Gene3D" id="3.40.50.1110">
    <property type="entry name" value="SGNH hydrolase"/>
    <property type="match status" value="1"/>
</dbReference>
<dbReference type="PROSITE" id="PS51644">
    <property type="entry name" value="HTH_OST"/>
    <property type="match status" value="1"/>
</dbReference>